<dbReference type="OrthoDB" id="4379468at2"/>
<dbReference type="Pfam" id="PF00350">
    <property type="entry name" value="Dynamin_N"/>
    <property type="match status" value="1"/>
</dbReference>
<sequence>MTAPAAPGRGLAAAVRGLLAEAAEVHRDHPAAAARVRALQDRLDEPLRVALAGRVKAGKSTLLNALVGERIAPTDAGECTRVVTWYRQGPVPRVELHALDGSRRPLPVRRVRGELRLELAEAAAEQVERLVVDWPTAGLAAATLIDTPGISSLSVEASARTQAFLDAGDQLSGADAVVFLTRQFQPADLAFLAAVQRACGGLPTTTLSVLSRADDTGGGQLDALLTAEALARRTAELPAVRALCSTVLPVAGLMALGGRTLRHADFVAFRTLALADRAAVESVLLTADRFRRPEAPVDLPAEVRAGLAERFGLFGVRMAVALLRTGVTDAPTLAEELVARSGLAELQRLVAVQFTARGDQLKATTALRLLERLLREQPVPGDAVLWRGLDRVRSSSLELPELELLSRTRAPDGPFPADTREEAERLLGATDPSPAARLGLPPDASPEQLRAAAGRAVRRWQERAADPLARRAAVDAAELLVQEAEALLAALPADPGSAVGSPPAP</sequence>
<protein>
    <submittedName>
        <fullName evidence="7">Isoniazid-inductible GTPase (Dynamin-related)</fullName>
    </submittedName>
</protein>
<dbReference type="STRING" id="477641.MODMU_0049"/>
<dbReference type="InterPro" id="IPR027094">
    <property type="entry name" value="Mitofusin_fam"/>
</dbReference>
<dbReference type="InterPro" id="IPR027417">
    <property type="entry name" value="P-loop_NTPase"/>
</dbReference>
<keyword evidence="5" id="KW-0472">Membrane</keyword>
<dbReference type="OMA" id="EPAYRQR"/>
<evidence type="ECO:0000313" key="8">
    <source>
        <dbReference type="Proteomes" id="UP000006461"/>
    </source>
</evidence>
<evidence type="ECO:0000256" key="3">
    <source>
        <dbReference type="ARBA" id="ARBA00022801"/>
    </source>
</evidence>
<feature type="domain" description="Dynamin N-terminal" evidence="6">
    <location>
        <begin position="49"/>
        <end position="165"/>
    </location>
</feature>
<dbReference type="PANTHER" id="PTHR10465:SF0">
    <property type="entry name" value="SARCALUMENIN"/>
    <property type="match status" value="1"/>
</dbReference>
<gene>
    <name evidence="7" type="primary">iniA</name>
    <name evidence="7" type="ordered locus">MODMU_0049</name>
</gene>
<evidence type="ECO:0000256" key="1">
    <source>
        <dbReference type="ARBA" id="ARBA00004370"/>
    </source>
</evidence>
<dbReference type="Gene3D" id="3.40.50.300">
    <property type="entry name" value="P-loop containing nucleotide triphosphate hydrolases"/>
    <property type="match status" value="1"/>
</dbReference>
<proteinExistence type="predicted"/>
<reference evidence="7 8" key="1">
    <citation type="journal article" date="2012" name="J. Bacteriol.">
        <title>Genome Sequence of Radiation-Resistant Modestobacter marinus Strain BC501, a Representative Actinobacterium That Thrives on Calcareous Stone Surfaces.</title>
        <authorList>
            <person name="Normand P."/>
            <person name="Gury J."/>
            <person name="Pujic P."/>
            <person name="Chouaia B."/>
            <person name="Crotti E."/>
            <person name="Brusetti L."/>
            <person name="Daffonchio D."/>
            <person name="Vacherie B."/>
            <person name="Barbe V."/>
            <person name="Medigue C."/>
            <person name="Calteau A."/>
            <person name="Ghodhbane-Gtari F."/>
            <person name="Essoussi I."/>
            <person name="Nouioui I."/>
            <person name="Abbassi-Ghozzi I."/>
            <person name="Gtari M."/>
        </authorList>
    </citation>
    <scope>NUCLEOTIDE SEQUENCE [LARGE SCALE GENOMIC DNA]</scope>
    <source>
        <strain evidence="8">BC 501</strain>
    </source>
</reference>
<dbReference type="SUPFAM" id="SSF52540">
    <property type="entry name" value="P-loop containing nucleoside triphosphate hydrolases"/>
    <property type="match status" value="1"/>
</dbReference>
<dbReference type="PATRIC" id="fig|477641.3.peg.49"/>
<name>I4EQ58_MODI5</name>
<comment type="subcellular location">
    <subcellularLocation>
        <location evidence="1">Membrane</location>
    </subcellularLocation>
</comment>
<evidence type="ECO:0000259" key="6">
    <source>
        <dbReference type="Pfam" id="PF00350"/>
    </source>
</evidence>
<dbReference type="GO" id="GO:0016020">
    <property type="term" value="C:membrane"/>
    <property type="evidence" value="ECO:0007669"/>
    <property type="project" value="UniProtKB-SubCell"/>
</dbReference>
<dbReference type="Proteomes" id="UP000006461">
    <property type="component" value="Chromosome"/>
</dbReference>
<dbReference type="HOGENOM" id="CLU_031445_2_0_11"/>
<accession>I4EQ58</accession>
<dbReference type="KEGG" id="mmar:MODMU_0049"/>
<organism evidence="7 8">
    <name type="scientific">Modestobacter italicus (strain DSM 44449 / CECT 9708 / BC 501)</name>
    <dbReference type="NCBI Taxonomy" id="2732864"/>
    <lineage>
        <taxon>Bacteria</taxon>
        <taxon>Bacillati</taxon>
        <taxon>Actinomycetota</taxon>
        <taxon>Actinomycetes</taxon>
        <taxon>Geodermatophilales</taxon>
        <taxon>Geodermatophilaceae</taxon>
        <taxon>Modestobacter</taxon>
    </lineage>
</organism>
<dbReference type="AlphaFoldDB" id="I4EQ58"/>
<keyword evidence="8" id="KW-1185">Reference proteome</keyword>
<dbReference type="eggNOG" id="COG0699">
    <property type="taxonomic scope" value="Bacteria"/>
</dbReference>
<dbReference type="GO" id="GO:0005525">
    <property type="term" value="F:GTP binding"/>
    <property type="evidence" value="ECO:0007669"/>
    <property type="project" value="UniProtKB-KW"/>
</dbReference>
<dbReference type="GO" id="GO:0003924">
    <property type="term" value="F:GTPase activity"/>
    <property type="evidence" value="ECO:0007669"/>
    <property type="project" value="InterPro"/>
</dbReference>
<evidence type="ECO:0000313" key="7">
    <source>
        <dbReference type="EMBL" id="CCH85521.1"/>
    </source>
</evidence>
<dbReference type="InterPro" id="IPR045063">
    <property type="entry name" value="Dynamin_N"/>
</dbReference>
<dbReference type="EMBL" id="FO203431">
    <property type="protein sequence ID" value="CCH85521.1"/>
    <property type="molecule type" value="Genomic_DNA"/>
</dbReference>
<evidence type="ECO:0000256" key="4">
    <source>
        <dbReference type="ARBA" id="ARBA00023134"/>
    </source>
</evidence>
<evidence type="ECO:0000256" key="5">
    <source>
        <dbReference type="ARBA" id="ARBA00023136"/>
    </source>
</evidence>
<keyword evidence="4" id="KW-0342">GTP-binding</keyword>
<keyword evidence="3" id="KW-0378">Hydrolase</keyword>
<keyword evidence="2" id="KW-0547">Nucleotide-binding</keyword>
<dbReference type="PANTHER" id="PTHR10465">
    <property type="entry name" value="TRANSMEMBRANE GTPASE FZO1"/>
    <property type="match status" value="1"/>
</dbReference>
<evidence type="ECO:0000256" key="2">
    <source>
        <dbReference type="ARBA" id="ARBA00022741"/>
    </source>
</evidence>